<keyword evidence="2" id="KW-1185">Reference proteome</keyword>
<dbReference type="EMBL" id="BMAV01001568">
    <property type="protein sequence ID" value="GFY39893.1"/>
    <property type="molecule type" value="Genomic_DNA"/>
</dbReference>
<evidence type="ECO:0000313" key="2">
    <source>
        <dbReference type="Proteomes" id="UP000886998"/>
    </source>
</evidence>
<dbReference type="AlphaFoldDB" id="A0A8X6WRA6"/>
<reference evidence="1" key="1">
    <citation type="submission" date="2020-08" db="EMBL/GenBank/DDBJ databases">
        <title>Multicomponent nature underlies the extraordinary mechanical properties of spider dragline silk.</title>
        <authorList>
            <person name="Kono N."/>
            <person name="Nakamura H."/>
            <person name="Mori M."/>
            <person name="Yoshida Y."/>
            <person name="Ohtoshi R."/>
            <person name="Malay A.D."/>
            <person name="Moran D.A.P."/>
            <person name="Tomita M."/>
            <person name="Numata K."/>
            <person name="Arakawa K."/>
        </authorList>
    </citation>
    <scope>NUCLEOTIDE SEQUENCE</scope>
</reference>
<gene>
    <name evidence="1" type="ORF">TNIN_311191</name>
</gene>
<comment type="caution">
    <text evidence="1">The sequence shown here is derived from an EMBL/GenBank/DDBJ whole genome shotgun (WGS) entry which is preliminary data.</text>
</comment>
<sequence length="210" mass="23565">MSWANASISLEVTNQNRIGFENVVDKYIKSSYFRIIRYPVDVEIHYKRSSVGCVVSIEIIHKKIVYYFWILRKNTLIQEHASTSSLIICRICIQGELPDSGKGSCRTSVVAFMGVMIGQNGRAPEASGVGGRESWGPNLVVNDFPKFFTASLQKGPHSATSSPGYVSKYKQNFLHSYNFFDPLFSSSLWPELLGLAFTKTKKLTFKTLTS</sequence>
<dbReference type="Proteomes" id="UP000886998">
    <property type="component" value="Unassembled WGS sequence"/>
</dbReference>
<protein>
    <submittedName>
        <fullName evidence="1">Uncharacterized protein</fullName>
    </submittedName>
</protein>
<proteinExistence type="predicted"/>
<name>A0A8X6WRA6_9ARAC</name>
<accession>A0A8X6WRA6</accession>
<evidence type="ECO:0000313" key="1">
    <source>
        <dbReference type="EMBL" id="GFY39893.1"/>
    </source>
</evidence>
<organism evidence="1 2">
    <name type="scientific">Trichonephila inaurata madagascariensis</name>
    <dbReference type="NCBI Taxonomy" id="2747483"/>
    <lineage>
        <taxon>Eukaryota</taxon>
        <taxon>Metazoa</taxon>
        <taxon>Ecdysozoa</taxon>
        <taxon>Arthropoda</taxon>
        <taxon>Chelicerata</taxon>
        <taxon>Arachnida</taxon>
        <taxon>Araneae</taxon>
        <taxon>Araneomorphae</taxon>
        <taxon>Entelegynae</taxon>
        <taxon>Araneoidea</taxon>
        <taxon>Nephilidae</taxon>
        <taxon>Trichonephila</taxon>
        <taxon>Trichonephila inaurata</taxon>
    </lineage>
</organism>